<dbReference type="STRING" id="405948.SACE_5036"/>
<dbReference type="InterPro" id="IPR038721">
    <property type="entry name" value="IS701-like_DDE_dom"/>
</dbReference>
<evidence type="ECO:0000313" key="2">
    <source>
        <dbReference type="EMBL" id="CAM04296.1"/>
    </source>
</evidence>
<protein>
    <recommendedName>
        <fullName evidence="1">Transposase IS701-like DDE domain-containing protein</fullName>
    </recommendedName>
</protein>
<evidence type="ECO:0000259" key="1">
    <source>
        <dbReference type="Pfam" id="PF13546"/>
    </source>
</evidence>
<keyword evidence="3" id="KW-1185">Reference proteome</keyword>
<dbReference type="KEGG" id="sen:SACE_5036"/>
<reference evidence="2 3" key="1">
    <citation type="journal article" date="2007" name="Nat. Biotechnol.">
        <title>Complete genome sequence of the erythromycin-producing bacterium Saccharopolyspora erythraea NRRL23338.</title>
        <authorList>
            <person name="Oliynyk M."/>
            <person name="Samborskyy M."/>
            <person name="Lester J.B."/>
            <person name="Mironenko T."/>
            <person name="Scott N."/>
            <person name="Dickens S."/>
            <person name="Haydock S.F."/>
            <person name="Leadlay P.F."/>
        </authorList>
    </citation>
    <scope>NUCLEOTIDE SEQUENCE [LARGE SCALE GENOMIC DNA]</scope>
    <source>
        <strain evidence="3">ATCC 11635 / DSM 40517 / JCM 4748 / NBRC 13426 / NCIMB 8594 / NRRL 2338</strain>
    </source>
</reference>
<gene>
    <name evidence="2" type="ordered locus">SACE_5036</name>
</gene>
<dbReference type="eggNOG" id="COG5659">
    <property type="taxonomic scope" value="Bacteria"/>
</dbReference>
<dbReference type="Proteomes" id="UP000006728">
    <property type="component" value="Chromosome"/>
</dbReference>
<evidence type="ECO:0000313" key="3">
    <source>
        <dbReference type="Proteomes" id="UP000006728"/>
    </source>
</evidence>
<organism evidence="2 3">
    <name type="scientific">Saccharopolyspora erythraea (strain ATCC 11635 / DSM 40517 / JCM 4748 / NBRC 13426 / NCIMB 8594 / NRRL 2338)</name>
    <dbReference type="NCBI Taxonomy" id="405948"/>
    <lineage>
        <taxon>Bacteria</taxon>
        <taxon>Bacillati</taxon>
        <taxon>Actinomycetota</taxon>
        <taxon>Actinomycetes</taxon>
        <taxon>Pseudonocardiales</taxon>
        <taxon>Pseudonocardiaceae</taxon>
        <taxon>Saccharopolyspora</taxon>
    </lineage>
</organism>
<name>A4FJS1_SACEN</name>
<dbReference type="eggNOG" id="COG5635">
    <property type="taxonomic scope" value="Bacteria"/>
</dbReference>
<accession>A4FJS1</accession>
<dbReference type="HOGENOM" id="CLU_1642479_0_0_11"/>
<dbReference type="AlphaFoldDB" id="A4FJS1"/>
<dbReference type="Pfam" id="PF13546">
    <property type="entry name" value="DDE_5"/>
    <property type="match status" value="1"/>
</dbReference>
<feature type="domain" description="Transposase IS701-like DDE" evidence="1">
    <location>
        <begin position="117"/>
        <end position="161"/>
    </location>
</feature>
<dbReference type="EMBL" id="AM420293">
    <property type="protein sequence ID" value="CAM04296.1"/>
    <property type="molecule type" value="Genomic_DNA"/>
</dbReference>
<sequence length="161" mass="18347">MQQIREAHLDELVQVPLLATIAAIIFQQHQDRPLPGNQYQLYEAYLAFLLPARTSVSGPFEERRTELLEHLGRVRLETDTSLVGLCWVVDLLCDDFVVTPEEMQVVRPRVEAFAAEMLAGVPRRDQRAKGELYLRGLLLDGQRKSMQPMAERLGVDHQGLQ</sequence>
<proteinExistence type="predicted"/>